<evidence type="ECO:0000313" key="9">
    <source>
        <dbReference type="EMBL" id="KAF2012921.1"/>
    </source>
</evidence>
<dbReference type="PANTHER" id="PTHR33048">
    <property type="entry name" value="PTH11-LIKE INTEGRAL MEMBRANE PROTEIN (AFU_ORTHOLOGUE AFUA_5G11245)"/>
    <property type="match status" value="1"/>
</dbReference>
<comment type="similarity">
    <text evidence="5">Belongs to the SAT4 family.</text>
</comment>
<proteinExistence type="inferred from homology"/>
<keyword evidence="10" id="KW-1185">Reference proteome</keyword>
<feature type="transmembrane region" description="Helical" evidence="7">
    <location>
        <begin position="131"/>
        <end position="150"/>
    </location>
</feature>
<organism evidence="9 10">
    <name type="scientific">Aaosphaeria arxii CBS 175.79</name>
    <dbReference type="NCBI Taxonomy" id="1450172"/>
    <lineage>
        <taxon>Eukaryota</taxon>
        <taxon>Fungi</taxon>
        <taxon>Dikarya</taxon>
        <taxon>Ascomycota</taxon>
        <taxon>Pezizomycotina</taxon>
        <taxon>Dothideomycetes</taxon>
        <taxon>Pleosporomycetidae</taxon>
        <taxon>Pleosporales</taxon>
        <taxon>Pleosporales incertae sedis</taxon>
        <taxon>Aaosphaeria</taxon>
    </lineage>
</organism>
<dbReference type="Proteomes" id="UP000799778">
    <property type="component" value="Unassembled WGS sequence"/>
</dbReference>
<accession>A0A6A5XJB5</accession>
<feature type="transmembrane region" description="Helical" evidence="7">
    <location>
        <begin position="101"/>
        <end position="119"/>
    </location>
</feature>
<dbReference type="OrthoDB" id="3934549at2759"/>
<reference evidence="9" key="1">
    <citation type="journal article" date="2020" name="Stud. Mycol.">
        <title>101 Dothideomycetes genomes: a test case for predicting lifestyles and emergence of pathogens.</title>
        <authorList>
            <person name="Haridas S."/>
            <person name="Albert R."/>
            <person name="Binder M."/>
            <person name="Bloem J."/>
            <person name="Labutti K."/>
            <person name="Salamov A."/>
            <person name="Andreopoulos B."/>
            <person name="Baker S."/>
            <person name="Barry K."/>
            <person name="Bills G."/>
            <person name="Bluhm B."/>
            <person name="Cannon C."/>
            <person name="Castanera R."/>
            <person name="Culley D."/>
            <person name="Daum C."/>
            <person name="Ezra D."/>
            <person name="Gonzalez J."/>
            <person name="Henrissat B."/>
            <person name="Kuo A."/>
            <person name="Liang C."/>
            <person name="Lipzen A."/>
            <person name="Lutzoni F."/>
            <person name="Magnuson J."/>
            <person name="Mondo S."/>
            <person name="Nolan M."/>
            <person name="Ohm R."/>
            <person name="Pangilinan J."/>
            <person name="Park H.-J."/>
            <person name="Ramirez L."/>
            <person name="Alfaro M."/>
            <person name="Sun H."/>
            <person name="Tritt A."/>
            <person name="Yoshinaga Y."/>
            <person name="Zwiers L.-H."/>
            <person name="Turgeon B."/>
            <person name="Goodwin S."/>
            <person name="Spatafora J."/>
            <person name="Crous P."/>
            <person name="Grigoriev I."/>
        </authorList>
    </citation>
    <scope>NUCLEOTIDE SEQUENCE</scope>
    <source>
        <strain evidence="9">CBS 175.79</strain>
    </source>
</reference>
<sequence>MEPHNIPPDDDHRQGYIAAIVVVTTISVIIAWLRMYTRIFISRNAWWDDWIMFISSFLLILTNGILATSFQLGLGRHIYYVPKEQIPECFKWLWAAEPTNLFALYAVRLSIALFFLRLIPKHHKVFRRIIWGSIYALTIADIYVTINYFIQCRPLKKVWLPDTPGECLTDALYAAAPWLYQAVSIIADLALVSIPIMMFKSLNLPKKTKIGVIALCCLGIFTCAIAVAKTALLPALFDHEEKDKTWTLAQLCLWAGMEICVGMICGSLPCLKPLYHHIRGDRRTSSHIPSSYGSGSGEPTSRSRKSKYDMNMSVHVDNRSRSEDSILPKKPSDEDIELGSLENHRQESDLVTPMNTLDGHGAGILRTTRVDFKTEVARPI</sequence>
<dbReference type="InterPro" id="IPR049326">
    <property type="entry name" value="Rhodopsin_dom_fungi"/>
</dbReference>
<evidence type="ECO:0000256" key="3">
    <source>
        <dbReference type="ARBA" id="ARBA00022989"/>
    </source>
</evidence>
<keyword evidence="3 7" id="KW-1133">Transmembrane helix</keyword>
<comment type="subcellular location">
    <subcellularLocation>
        <location evidence="1">Membrane</location>
        <topology evidence="1">Multi-pass membrane protein</topology>
    </subcellularLocation>
</comment>
<dbReference type="InterPro" id="IPR052337">
    <property type="entry name" value="SAT4-like"/>
</dbReference>
<evidence type="ECO:0000256" key="4">
    <source>
        <dbReference type="ARBA" id="ARBA00023136"/>
    </source>
</evidence>
<dbReference type="GeneID" id="54286149"/>
<feature type="compositionally biased region" description="Basic and acidic residues" evidence="6">
    <location>
        <begin position="316"/>
        <end position="333"/>
    </location>
</feature>
<evidence type="ECO:0000313" key="10">
    <source>
        <dbReference type="Proteomes" id="UP000799778"/>
    </source>
</evidence>
<dbReference type="AlphaFoldDB" id="A0A6A5XJB5"/>
<dbReference type="RefSeq" id="XP_033381260.1">
    <property type="nucleotide sequence ID" value="XM_033528752.1"/>
</dbReference>
<feature type="region of interest" description="Disordered" evidence="6">
    <location>
        <begin position="283"/>
        <end position="335"/>
    </location>
</feature>
<dbReference type="EMBL" id="ML978072">
    <property type="protein sequence ID" value="KAF2012921.1"/>
    <property type="molecule type" value="Genomic_DNA"/>
</dbReference>
<evidence type="ECO:0000256" key="1">
    <source>
        <dbReference type="ARBA" id="ARBA00004141"/>
    </source>
</evidence>
<feature type="domain" description="Rhodopsin" evidence="8">
    <location>
        <begin position="33"/>
        <end position="276"/>
    </location>
</feature>
<keyword evidence="2 7" id="KW-0812">Transmembrane</keyword>
<dbReference type="Pfam" id="PF20684">
    <property type="entry name" value="Fung_rhodopsin"/>
    <property type="match status" value="1"/>
</dbReference>
<protein>
    <recommendedName>
        <fullName evidence="8">Rhodopsin domain-containing protein</fullName>
    </recommendedName>
</protein>
<feature type="transmembrane region" description="Helical" evidence="7">
    <location>
        <begin position="178"/>
        <end position="198"/>
    </location>
</feature>
<feature type="transmembrane region" description="Helical" evidence="7">
    <location>
        <begin position="210"/>
        <end position="228"/>
    </location>
</feature>
<dbReference type="GO" id="GO:0016020">
    <property type="term" value="C:membrane"/>
    <property type="evidence" value="ECO:0007669"/>
    <property type="project" value="UniProtKB-SubCell"/>
</dbReference>
<feature type="transmembrane region" description="Helical" evidence="7">
    <location>
        <begin position="45"/>
        <end position="66"/>
    </location>
</feature>
<evidence type="ECO:0000256" key="5">
    <source>
        <dbReference type="ARBA" id="ARBA00038359"/>
    </source>
</evidence>
<evidence type="ECO:0000256" key="6">
    <source>
        <dbReference type="SAM" id="MobiDB-lite"/>
    </source>
</evidence>
<feature type="transmembrane region" description="Helical" evidence="7">
    <location>
        <begin position="15"/>
        <end position="33"/>
    </location>
</feature>
<feature type="transmembrane region" description="Helical" evidence="7">
    <location>
        <begin position="248"/>
        <end position="271"/>
    </location>
</feature>
<keyword evidence="4 7" id="KW-0472">Membrane</keyword>
<evidence type="ECO:0000259" key="8">
    <source>
        <dbReference type="Pfam" id="PF20684"/>
    </source>
</evidence>
<name>A0A6A5XJB5_9PLEO</name>
<dbReference type="PANTHER" id="PTHR33048:SF167">
    <property type="entry name" value="INTEGRAL MEMBRANE PROTEIN"/>
    <property type="match status" value="1"/>
</dbReference>
<evidence type="ECO:0000256" key="2">
    <source>
        <dbReference type="ARBA" id="ARBA00022692"/>
    </source>
</evidence>
<evidence type="ECO:0000256" key="7">
    <source>
        <dbReference type="SAM" id="Phobius"/>
    </source>
</evidence>
<gene>
    <name evidence="9" type="ORF">BU24DRAFT_425521</name>
</gene>